<protein>
    <submittedName>
        <fullName evidence="13">Zinc finger protein ZAT5</fullName>
    </submittedName>
</protein>
<evidence type="ECO:0000256" key="2">
    <source>
        <dbReference type="ARBA" id="ARBA00022723"/>
    </source>
</evidence>
<keyword evidence="7" id="KW-0804">Transcription</keyword>
<feature type="compositionally biased region" description="Basic residues" evidence="10">
    <location>
        <begin position="97"/>
        <end position="110"/>
    </location>
</feature>
<sequence>MEEFSNEEKFVDATSIAKGKRTKRLRFLSSCGVASTLMTSSCSSDDENEYFDDLEEEDDEDMANCLILLAQGGSYQKQHSGGGDDGNDNNIAEKGSNGKKKIALGGHRASHKKLKIMAEEKRASLQLPEPRSYLSHDSQPIKLVAKSDEFEEGKEPRGGPTISSLQMGNHGLKAFYGNKHKIHECSICGSEFTSGQALGGHMRRHRTSSANASIIVDNDGGVRPRNILQLDLNLPAPEDDLRETKFQFQTKNTSMVMSASPTLVGCHY</sequence>
<keyword evidence="8" id="KW-0539">Nucleus</keyword>
<reference evidence="12" key="1">
    <citation type="journal article" date="2013" name="Nat. Biotechnol.">
        <title>Draft genome sequence of chickpea (Cicer arietinum) provides a resource for trait improvement.</title>
        <authorList>
            <person name="Varshney R.K."/>
            <person name="Song C."/>
            <person name="Saxena R.K."/>
            <person name="Azam S."/>
            <person name="Yu S."/>
            <person name="Sharpe A.G."/>
            <person name="Cannon S."/>
            <person name="Baek J."/>
            <person name="Rosen B.D."/>
            <person name="Tar'an B."/>
            <person name="Millan T."/>
            <person name="Zhang X."/>
            <person name="Ramsay L.D."/>
            <person name="Iwata A."/>
            <person name="Wang Y."/>
            <person name="Nelson W."/>
            <person name="Farmer A.D."/>
            <person name="Gaur P.M."/>
            <person name="Soderlund C."/>
            <person name="Penmetsa R.V."/>
            <person name="Xu C."/>
            <person name="Bharti A.K."/>
            <person name="He W."/>
            <person name="Winter P."/>
            <person name="Zhao S."/>
            <person name="Hane J.K."/>
            <person name="Carrasquilla-Garcia N."/>
            <person name="Condie J.A."/>
            <person name="Upadhyaya H.D."/>
            <person name="Luo M.C."/>
            <person name="Thudi M."/>
            <person name="Gowda C.L."/>
            <person name="Singh N.P."/>
            <person name="Lichtenzveig J."/>
            <person name="Gali K.K."/>
            <person name="Rubio J."/>
            <person name="Nadarajan N."/>
            <person name="Dolezel J."/>
            <person name="Bansal K.C."/>
            <person name="Xu X."/>
            <person name="Edwards D."/>
            <person name="Zhang G."/>
            <person name="Kahl G."/>
            <person name="Gil J."/>
            <person name="Singh K.B."/>
            <person name="Datta S.K."/>
            <person name="Jackson S.A."/>
            <person name="Wang J."/>
            <person name="Cook D.R."/>
        </authorList>
    </citation>
    <scope>NUCLEOTIDE SEQUENCE [LARGE SCALE GENOMIC DNA]</scope>
    <source>
        <strain evidence="12">cv. CDC Frontier</strain>
    </source>
</reference>
<gene>
    <name evidence="13" type="primary">LOC101512661</name>
</gene>
<dbReference type="PANTHER" id="PTHR26374">
    <property type="entry name" value="ZINC FINGER PROTEIN ZAT5"/>
    <property type="match status" value="1"/>
</dbReference>
<dbReference type="AlphaFoldDB" id="A0A1S2YKB1"/>
<evidence type="ECO:0000313" key="12">
    <source>
        <dbReference type="Proteomes" id="UP000087171"/>
    </source>
</evidence>
<evidence type="ECO:0000256" key="6">
    <source>
        <dbReference type="ARBA" id="ARBA00023015"/>
    </source>
</evidence>
<comment type="subcellular location">
    <subcellularLocation>
        <location evidence="1">Nucleus</location>
    </subcellularLocation>
</comment>
<evidence type="ECO:0000256" key="10">
    <source>
        <dbReference type="SAM" id="MobiDB-lite"/>
    </source>
</evidence>
<dbReference type="SUPFAM" id="SSF57667">
    <property type="entry name" value="beta-beta-alpha zinc fingers"/>
    <property type="match status" value="1"/>
</dbReference>
<keyword evidence="6" id="KW-0805">Transcription regulation</keyword>
<evidence type="ECO:0000256" key="3">
    <source>
        <dbReference type="ARBA" id="ARBA00022737"/>
    </source>
</evidence>
<proteinExistence type="predicted"/>
<evidence type="ECO:0000256" key="1">
    <source>
        <dbReference type="ARBA" id="ARBA00004123"/>
    </source>
</evidence>
<dbReference type="PANTHER" id="PTHR26374:SF425">
    <property type="entry name" value="C2H2-TYPE ZINC FINGER PROTEIN"/>
    <property type="match status" value="1"/>
</dbReference>
<dbReference type="PROSITE" id="PS50157">
    <property type="entry name" value="ZINC_FINGER_C2H2_2"/>
    <property type="match status" value="1"/>
</dbReference>
<keyword evidence="12" id="KW-1185">Reference proteome</keyword>
<dbReference type="PaxDb" id="3827-XP_004506079.1"/>
<dbReference type="GO" id="GO:0005634">
    <property type="term" value="C:nucleus"/>
    <property type="evidence" value="ECO:0007669"/>
    <property type="project" value="UniProtKB-SubCell"/>
</dbReference>
<evidence type="ECO:0000313" key="13">
    <source>
        <dbReference type="RefSeq" id="XP_004506079.1"/>
    </source>
</evidence>
<dbReference type="InterPro" id="IPR036236">
    <property type="entry name" value="Znf_C2H2_sf"/>
</dbReference>
<evidence type="ECO:0000259" key="11">
    <source>
        <dbReference type="PROSITE" id="PS50157"/>
    </source>
</evidence>
<dbReference type="KEGG" id="cam:101512661"/>
<name>A0A1S2YKB1_CICAR</name>
<dbReference type="RefSeq" id="XP_004506079.1">
    <property type="nucleotide sequence ID" value="XM_004506022.3"/>
</dbReference>
<feature type="domain" description="C2H2-type" evidence="11">
    <location>
        <begin position="183"/>
        <end position="210"/>
    </location>
</feature>
<evidence type="ECO:0000256" key="4">
    <source>
        <dbReference type="ARBA" id="ARBA00022771"/>
    </source>
</evidence>
<dbReference type="Pfam" id="PF13912">
    <property type="entry name" value="zf-C2H2_6"/>
    <property type="match status" value="1"/>
</dbReference>
<dbReference type="GeneID" id="101512661"/>
<keyword evidence="5" id="KW-0862">Zinc</keyword>
<evidence type="ECO:0000256" key="9">
    <source>
        <dbReference type="PROSITE-ProRule" id="PRU00042"/>
    </source>
</evidence>
<keyword evidence="4 9" id="KW-0863">Zinc-finger</keyword>
<dbReference type="PROSITE" id="PS00028">
    <property type="entry name" value="ZINC_FINGER_C2H2_1"/>
    <property type="match status" value="1"/>
</dbReference>
<organism evidence="12 13">
    <name type="scientific">Cicer arietinum</name>
    <name type="common">Chickpea</name>
    <name type="synonym">Garbanzo</name>
    <dbReference type="NCBI Taxonomy" id="3827"/>
    <lineage>
        <taxon>Eukaryota</taxon>
        <taxon>Viridiplantae</taxon>
        <taxon>Streptophyta</taxon>
        <taxon>Embryophyta</taxon>
        <taxon>Tracheophyta</taxon>
        <taxon>Spermatophyta</taxon>
        <taxon>Magnoliopsida</taxon>
        <taxon>eudicotyledons</taxon>
        <taxon>Gunneridae</taxon>
        <taxon>Pentapetalae</taxon>
        <taxon>rosids</taxon>
        <taxon>fabids</taxon>
        <taxon>Fabales</taxon>
        <taxon>Fabaceae</taxon>
        <taxon>Papilionoideae</taxon>
        <taxon>50 kb inversion clade</taxon>
        <taxon>NPAAA clade</taxon>
        <taxon>Hologalegina</taxon>
        <taxon>IRL clade</taxon>
        <taxon>Cicereae</taxon>
        <taxon>Cicer</taxon>
    </lineage>
</organism>
<accession>A0A1S2YKB1</accession>
<dbReference type="eggNOG" id="KOG1721">
    <property type="taxonomic scope" value="Eukaryota"/>
</dbReference>
<evidence type="ECO:0000256" key="5">
    <source>
        <dbReference type="ARBA" id="ARBA00022833"/>
    </source>
</evidence>
<dbReference type="OrthoDB" id="6077919at2759"/>
<keyword evidence="3" id="KW-0677">Repeat</keyword>
<keyword evidence="2" id="KW-0479">Metal-binding</keyword>
<dbReference type="STRING" id="3827.A0A1S2YKB1"/>
<dbReference type="InterPro" id="IPR013087">
    <property type="entry name" value="Znf_C2H2_type"/>
</dbReference>
<reference evidence="13" key="2">
    <citation type="submission" date="2025-08" db="UniProtKB">
        <authorList>
            <consortium name="RefSeq"/>
        </authorList>
    </citation>
    <scope>IDENTIFICATION</scope>
    <source>
        <tissue evidence="13">Etiolated seedlings</tissue>
    </source>
</reference>
<evidence type="ECO:0000256" key="7">
    <source>
        <dbReference type="ARBA" id="ARBA00023163"/>
    </source>
</evidence>
<feature type="region of interest" description="Disordered" evidence="10">
    <location>
        <begin position="76"/>
        <end position="110"/>
    </location>
</feature>
<evidence type="ECO:0000256" key="8">
    <source>
        <dbReference type="ARBA" id="ARBA00023242"/>
    </source>
</evidence>
<dbReference type="GO" id="GO:0008270">
    <property type="term" value="F:zinc ion binding"/>
    <property type="evidence" value="ECO:0007669"/>
    <property type="project" value="UniProtKB-KW"/>
</dbReference>
<dbReference type="Proteomes" id="UP000087171">
    <property type="component" value="Chromosome Ca6"/>
</dbReference>
<dbReference type="Gene3D" id="3.30.160.60">
    <property type="entry name" value="Classic Zinc Finger"/>
    <property type="match status" value="1"/>
</dbReference>